<keyword evidence="13" id="KW-1185">Reference proteome</keyword>
<comment type="subcellular location">
    <subcellularLocation>
        <location evidence="1">Cell membrane</location>
        <topology evidence="1">Multi-pass membrane protein</topology>
    </subcellularLocation>
</comment>
<dbReference type="AlphaFoldDB" id="A0A3S0IER6"/>
<evidence type="ECO:0000256" key="3">
    <source>
        <dbReference type="ARBA" id="ARBA00022692"/>
    </source>
</evidence>
<accession>A0A3S0IER6</accession>
<sequence>MKMTIKVKLIATVSVALLAISAFFITNMINTELAVLEEQEINVTDKVEELVNDKLKGQVDSITLSISGLYEQSKVTNIKLALQAELTTFTDTIKNIYNSSASHEEAKIAIYAFINEYRWDNGRYIFAYDADSIVNVANGAHKSYIGKNEKDSTDKKGNYYGRDIVSAAKRQEVGFTSYYFLNETSGKVEEKISASFYFKPMNLVVATGEYVSTLKQDKIDQVLKNITASKYGKNGYFWIQDNQGKILAHPKQEVVGKTLKSTKQSVASLRGKDDAFVRMEFENPQTGKTEQKIGYVRRILPEWGWIIGTGAYLSDVTEIQEGLTNATEEIFTEKVIESITFAAVLFIFALAISVWVVSRIIKELVILKDRIDTLSTGEADLTSRLDIHSHDEVGDISQSVNNFIGYLQSMMLDISQATVQITDDILQLNAQSERNNVALNTHSSETELAVTAITEMSSTADTVAQSAVQTASNTQSANEEAMAAKEIVSDASSSVMALVNEVDEASTRIHTMNTNTQQIVSVLGVIGGIADQTNLLALNAAIEAARAGEQGRGFAVVADEVRTLAARTQDSTAEIDTILSRLTQDAASAVEVMDATKRSCQEAAEKTSRVTESLDIMSDSVVLINDLSSQIATASEEQSSVTEEINRNMCTIQATVQELSQNGVEAAESTQNLAAANEQLTALVSKFKLA</sequence>
<dbReference type="SMART" id="SM00304">
    <property type="entry name" value="HAMP"/>
    <property type="match status" value="1"/>
</dbReference>
<dbReference type="InterPro" id="IPR004089">
    <property type="entry name" value="MCPsignal_dom"/>
</dbReference>
<evidence type="ECO:0000256" key="9">
    <source>
        <dbReference type="SAM" id="Phobius"/>
    </source>
</evidence>
<dbReference type="Pfam" id="PF00015">
    <property type="entry name" value="MCPsignal"/>
    <property type="match status" value="1"/>
</dbReference>
<dbReference type="FunFam" id="1.10.287.950:FF:000001">
    <property type="entry name" value="Methyl-accepting chemotaxis sensory transducer"/>
    <property type="match status" value="1"/>
</dbReference>
<evidence type="ECO:0000256" key="1">
    <source>
        <dbReference type="ARBA" id="ARBA00004651"/>
    </source>
</evidence>
<feature type="transmembrane region" description="Helical" evidence="9">
    <location>
        <begin position="339"/>
        <end position="361"/>
    </location>
</feature>
<evidence type="ECO:0000256" key="8">
    <source>
        <dbReference type="PROSITE-ProRule" id="PRU00284"/>
    </source>
</evidence>
<dbReference type="InterPro" id="IPR003660">
    <property type="entry name" value="HAMP_dom"/>
</dbReference>
<dbReference type="EMBL" id="RXNV01000004">
    <property type="protein sequence ID" value="RTR32191.1"/>
    <property type="molecule type" value="Genomic_DNA"/>
</dbReference>
<comment type="similarity">
    <text evidence="7">Belongs to the methyl-accepting chemotaxis (MCP) protein family.</text>
</comment>
<dbReference type="InterPro" id="IPR004010">
    <property type="entry name" value="Double_Cache_2"/>
</dbReference>
<name>A0A3S0IER6_9GAMM</name>
<evidence type="ECO:0000259" key="10">
    <source>
        <dbReference type="PROSITE" id="PS50111"/>
    </source>
</evidence>
<evidence type="ECO:0000256" key="2">
    <source>
        <dbReference type="ARBA" id="ARBA00022475"/>
    </source>
</evidence>
<dbReference type="RefSeq" id="WP_126506030.1">
    <property type="nucleotide sequence ID" value="NZ_RXNV01000004.1"/>
</dbReference>
<evidence type="ECO:0000256" key="4">
    <source>
        <dbReference type="ARBA" id="ARBA00022989"/>
    </source>
</evidence>
<gene>
    <name evidence="12" type="ORF">EKG39_12230</name>
</gene>
<keyword evidence="4 9" id="KW-1133">Transmembrane helix</keyword>
<evidence type="ECO:0000313" key="13">
    <source>
        <dbReference type="Proteomes" id="UP000282060"/>
    </source>
</evidence>
<dbReference type="SMART" id="SM00283">
    <property type="entry name" value="MA"/>
    <property type="match status" value="1"/>
</dbReference>
<protein>
    <submittedName>
        <fullName evidence="12">Methyl-accepting chemotaxis protein</fullName>
    </submittedName>
</protein>
<dbReference type="CDD" id="cd11386">
    <property type="entry name" value="MCP_signal"/>
    <property type="match status" value="1"/>
</dbReference>
<dbReference type="Gene3D" id="3.30.450.20">
    <property type="entry name" value="PAS domain"/>
    <property type="match status" value="2"/>
</dbReference>
<dbReference type="PANTHER" id="PTHR32089:SF55">
    <property type="entry name" value="METHYL ACCEPTING SENSORY TRANSDUCER WITH CACHE_2 SMALL MOLECULE BINDING DOMAIN"/>
    <property type="match status" value="1"/>
</dbReference>
<proteinExistence type="inferred from homology"/>
<dbReference type="GO" id="GO:0006935">
    <property type="term" value="P:chemotaxis"/>
    <property type="evidence" value="ECO:0007669"/>
    <property type="project" value="UniProtKB-ARBA"/>
</dbReference>
<dbReference type="Proteomes" id="UP000282060">
    <property type="component" value="Unassembled WGS sequence"/>
</dbReference>
<feature type="domain" description="Methyl-accepting transducer" evidence="10">
    <location>
        <begin position="417"/>
        <end position="653"/>
    </location>
</feature>
<dbReference type="SMART" id="SM01049">
    <property type="entry name" value="Cache_2"/>
    <property type="match status" value="2"/>
</dbReference>
<dbReference type="PROSITE" id="PS50111">
    <property type="entry name" value="CHEMOTAXIS_TRANSDUC_2"/>
    <property type="match status" value="1"/>
</dbReference>
<evidence type="ECO:0000256" key="7">
    <source>
        <dbReference type="ARBA" id="ARBA00029447"/>
    </source>
</evidence>
<keyword evidence="6 8" id="KW-0807">Transducer</keyword>
<keyword evidence="2" id="KW-1003">Cell membrane</keyword>
<dbReference type="CDD" id="cd06225">
    <property type="entry name" value="HAMP"/>
    <property type="match status" value="1"/>
</dbReference>
<dbReference type="PANTHER" id="PTHR32089">
    <property type="entry name" value="METHYL-ACCEPTING CHEMOTAXIS PROTEIN MCPB"/>
    <property type="match status" value="1"/>
</dbReference>
<reference evidence="12 13" key="1">
    <citation type="submission" date="2018-12" db="EMBL/GenBank/DDBJ databases">
        <authorList>
            <person name="Yu L."/>
        </authorList>
    </citation>
    <scope>NUCLEOTIDE SEQUENCE [LARGE SCALE GENOMIC DNA]</scope>
    <source>
        <strain evidence="12 13">HAW-EB5</strain>
    </source>
</reference>
<evidence type="ECO:0000256" key="5">
    <source>
        <dbReference type="ARBA" id="ARBA00023136"/>
    </source>
</evidence>
<dbReference type="OrthoDB" id="2489132at2"/>
<dbReference type="GO" id="GO:0005886">
    <property type="term" value="C:plasma membrane"/>
    <property type="evidence" value="ECO:0007669"/>
    <property type="project" value="UniProtKB-SubCell"/>
</dbReference>
<dbReference type="PROSITE" id="PS50885">
    <property type="entry name" value="HAMP"/>
    <property type="match status" value="1"/>
</dbReference>
<dbReference type="CDD" id="cd12912">
    <property type="entry name" value="PDC2_MCP_like"/>
    <property type="match status" value="1"/>
</dbReference>
<organism evidence="12 13">
    <name type="scientific">Shewanella atlantica</name>
    <dbReference type="NCBI Taxonomy" id="271099"/>
    <lineage>
        <taxon>Bacteria</taxon>
        <taxon>Pseudomonadati</taxon>
        <taxon>Pseudomonadota</taxon>
        <taxon>Gammaproteobacteria</taxon>
        <taxon>Alteromonadales</taxon>
        <taxon>Shewanellaceae</taxon>
        <taxon>Shewanella</taxon>
    </lineage>
</organism>
<dbReference type="Pfam" id="PF00672">
    <property type="entry name" value="HAMP"/>
    <property type="match status" value="1"/>
</dbReference>
<comment type="caution">
    <text evidence="12">The sequence shown here is derived from an EMBL/GenBank/DDBJ whole genome shotgun (WGS) entry which is preliminary data.</text>
</comment>
<evidence type="ECO:0000256" key="6">
    <source>
        <dbReference type="ARBA" id="ARBA00023224"/>
    </source>
</evidence>
<feature type="domain" description="HAMP" evidence="11">
    <location>
        <begin position="358"/>
        <end position="412"/>
    </location>
</feature>
<evidence type="ECO:0000313" key="12">
    <source>
        <dbReference type="EMBL" id="RTR32191.1"/>
    </source>
</evidence>
<dbReference type="GO" id="GO:0007165">
    <property type="term" value="P:signal transduction"/>
    <property type="evidence" value="ECO:0007669"/>
    <property type="project" value="UniProtKB-KW"/>
</dbReference>
<keyword evidence="3 9" id="KW-0812">Transmembrane</keyword>
<keyword evidence="5 9" id="KW-0472">Membrane</keyword>
<evidence type="ECO:0000259" key="11">
    <source>
        <dbReference type="PROSITE" id="PS50885"/>
    </source>
</evidence>
<dbReference type="Pfam" id="PF08269">
    <property type="entry name" value="dCache_2"/>
    <property type="match status" value="1"/>
</dbReference>
<dbReference type="Gene3D" id="1.10.287.950">
    <property type="entry name" value="Methyl-accepting chemotaxis protein"/>
    <property type="match status" value="1"/>
</dbReference>
<dbReference type="InterPro" id="IPR033480">
    <property type="entry name" value="sCache_2"/>
</dbReference>
<dbReference type="SUPFAM" id="SSF58104">
    <property type="entry name" value="Methyl-accepting chemotaxis protein (MCP) signaling domain"/>
    <property type="match status" value="1"/>
</dbReference>